<evidence type="ECO:0000313" key="1">
    <source>
        <dbReference type="EMBL" id="MBU9735842.1"/>
    </source>
</evidence>
<protein>
    <submittedName>
        <fullName evidence="1">Uncharacterized protein</fullName>
    </submittedName>
</protein>
<sequence>MINAENNKKYIKISRELYENCGKTPGCGKNEEESDLLFFLKIIYTYKLSRDGDDL</sequence>
<dbReference type="AlphaFoldDB" id="A0A949N9X1"/>
<comment type="caution">
    <text evidence="1">The sequence shown here is derived from an EMBL/GenBank/DDBJ whole genome shotgun (WGS) entry which is preliminary data.</text>
</comment>
<accession>A0A949N9X1</accession>
<keyword evidence="2" id="KW-1185">Reference proteome</keyword>
<evidence type="ECO:0000313" key="2">
    <source>
        <dbReference type="Proteomes" id="UP000712157"/>
    </source>
</evidence>
<gene>
    <name evidence="1" type="ORF">KTH89_04785</name>
</gene>
<reference evidence="1" key="1">
    <citation type="submission" date="2021-06" db="EMBL/GenBank/DDBJ databases">
        <title>Description of novel taxa of the family Lachnospiraceae.</title>
        <authorList>
            <person name="Chaplin A.V."/>
            <person name="Sokolova S.R."/>
            <person name="Pikina A.P."/>
            <person name="Korzhanova M."/>
            <person name="Belova V."/>
            <person name="Korostin D."/>
            <person name="Efimov B.A."/>
        </authorList>
    </citation>
    <scope>NUCLEOTIDE SEQUENCE</scope>
    <source>
        <strain evidence="1">ASD5720</strain>
    </source>
</reference>
<proteinExistence type="predicted"/>
<name>A0A949N9X1_9FIRM</name>
<dbReference type="Proteomes" id="UP000712157">
    <property type="component" value="Unassembled WGS sequence"/>
</dbReference>
<dbReference type="EMBL" id="JAHQCW010000005">
    <property type="protein sequence ID" value="MBU9735842.1"/>
    <property type="molecule type" value="Genomic_DNA"/>
</dbReference>
<organism evidence="1 2">
    <name type="scientific">Diplocloster agilis</name>
    <dbReference type="NCBI Taxonomy" id="2850323"/>
    <lineage>
        <taxon>Bacteria</taxon>
        <taxon>Bacillati</taxon>
        <taxon>Bacillota</taxon>
        <taxon>Clostridia</taxon>
        <taxon>Lachnospirales</taxon>
        <taxon>Lachnospiraceae</taxon>
        <taxon>Diplocloster</taxon>
    </lineage>
</organism>